<feature type="coiled-coil region" evidence="1">
    <location>
        <begin position="52"/>
        <end position="86"/>
    </location>
</feature>
<protein>
    <recommendedName>
        <fullName evidence="2">F-box domain-containing protein</fullName>
    </recommendedName>
</protein>
<dbReference type="Proteomes" id="UP001498398">
    <property type="component" value="Unassembled WGS sequence"/>
</dbReference>
<keyword evidence="4" id="KW-1185">Reference proteome</keyword>
<dbReference type="InterPro" id="IPR001810">
    <property type="entry name" value="F-box_dom"/>
</dbReference>
<comment type="caution">
    <text evidence="3">The sequence shown here is derived from an EMBL/GenBank/DDBJ whole genome shotgun (WGS) entry which is preliminary data.</text>
</comment>
<dbReference type="Pfam" id="PF12937">
    <property type="entry name" value="F-box-like"/>
    <property type="match status" value="1"/>
</dbReference>
<evidence type="ECO:0000259" key="2">
    <source>
        <dbReference type="Pfam" id="PF12937"/>
    </source>
</evidence>
<proteinExistence type="predicted"/>
<reference evidence="3 4" key="1">
    <citation type="submission" date="2024-01" db="EMBL/GenBank/DDBJ databases">
        <title>A draft genome for the cacao thread blight pathogen Marasmiellus scandens.</title>
        <authorList>
            <person name="Baruah I.K."/>
            <person name="Leung J."/>
            <person name="Bukari Y."/>
            <person name="Amoako-Attah I."/>
            <person name="Meinhardt L.W."/>
            <person name="Bailey B.A."/>
            <person name="Cohen S.P."/>
        </authorList>
    </citation>
    <scope>NUCLEOTIDE SEQUENCE [LARGE SCALE GENOMIC DNA]</scope>
    <source>
        <strain evidence="3 4">GH-19</strain>
    </source>
</reference>
<sequence length="567" mass="64493">MDSTYSLCIKCHEEIEIGLEVSSPARRVIKKNQLSSSHIPTDSEVSQIMLAIHEMQKDVDYLSKLIDELRARRDKAQRNLDDCRAVVSPVRRVPVEILTEIFSSCTHKDNHLCVDLDKIHAPVLALSQTCSVWRNVAMSIPKLWSGLSLNLSCQKEGALNLVKLYLHRSACFPLKINVSAHRTYPDPSDPYRHYSTKLEKKGRSVLQLMLQAYPRWSDVLFDFHLLIYEDYYMREYTDDPSNWHSGPFENLRSLSLSWAANPPDCDSFLFHVLVQRPSPMLHSLHLKEYFTSISESLSSLNPGKISISGVCYDEDLGHIFDIYGQDLRDLVLDVESFEPIEDDIDMVESDQLSSLTINRSSKDEDDPSSTSKIFSCLTLPSLITLDLSVCEDGLQSLLKESLIEFIDRSSCPLQELQLAGNLFSSDRDLIQVLILVPTVTHLALDLLSSHSLYLTQEFFQHLSYDDPLDTLLPRLKTFQLTFRQRGPNVPLPDPDQILSMINSRRLSLMSSLGASDCQQLELFGLSVHLLPNAVAREWASTITSLLRPLRRIGLNIELDIRFLKSRD</sequence>
<keyword evidence="1" id="KW-0175">Coiled coil</keyword>
<feature type="domain" description="F-box" evidence="2">
    <location>
        <begin position="92"/>
        <end position="148"/>
    </location>
</feature>
<accession>A0ABR1K4F2</accession>
<evidence type="ECO:0000313" key="3">
    <source>
        <dbReference type="EMBL" id="KAK7472438.1"/>
    </source>
</evidence>
<gene>
    <name evidence="3" type="ORF">VKT23_000553</name>
</gene>
<evidence type="ECO:0000256" key="1">
    <source>
        <dbReference type="SAM" id="Coils"/>
    </source>
</evidence>
<dbReference type="EMBL" id="JBANRG010000001">
    <property type="protein sequence ID" value="KAK7472438.1"/>
    <property type="molecule type" value="Genomic_DNA"/>
</dbReference>
<evidence type="ECO:0000313" key="4">
    <source>
        <dbReference type="Proteomes" id="UP001498398"/>
    </source>
</evidence>
<organism evidence="3 4">
    <name type="scientific">Marasmiellus scandens</name>
    <dbReference type="NCBI Taxonomy" id="2682957"/>
    <lineage>
        <taxon>Eukaryota</taxon>
        <taxon>Fungi</taxon>
        <taxon>Dikarya</taxon>
        <taxon>Basidiomycota</taxon>
        <taxon>Agaricomycotina</taxon>
        <taxon>Agaricomycetes</taxon>
        <taxon>Agaricomycetidae</taxon>
        <taxon>Agaricales</taxon>
        <taxon>Marasmiineae</taxon>
        <taxon>Omphalotaceae</taxon>
        <taxon>Marasmiellus</taxon>
    </lineage>
</organism>
<name>A0ABR1K4F2_9AGAR</name>